<name>A0A955KX28_9BACT</name>
<evidence type="ECO:0000256" key="1">
    <source>
        <dbReference type="SAM" id="SignalP"/>
    </source>
</evidence>
<evidence type="ECO:0000313" key="2">
    <source>
        <dbReference type="EMBL" id="MCA9376729.1"/>
    </source>
</evidence>
<protein>
    <submittedName>
        <fullName evidence="2">Exo-alpha-sialidase</fullName>
    </submittedName>
</protein>
<comment type="caution">
    <text evidence="2">The sequence shown here is derived from an EMBL/GenBank/DDBJ whole genome shotgun (WGS) entry which is preliminary data.</text>
</comment>
<dbReference type="CDD" id="cd15482">
    <property type="entry name" value="Sialidase_non-viral"/>
    <property type="match status" value="1"/>
</dbReference>
<feature type="chain" id="PRO_5037076336" evidence="1">
    <location>
        <begin position="24"/>
        <end position="415"/>
    </location>
</feature>
<feature type="signal peptide" evidence="1">
    <location>
        <begin position="1"/>
        <end position="23"/>
    </location>
</feature>
<dbReference type="Proteomes" id="UP000741282">
    <property type="component" value="Unassembled WGS sequence"/>
</dbReference>
<reference evidence="2" key="2">
    <citation type="journal article" date="2021" name="Microbiome">
        <title>Successional dynamics and alternative stable states in a saline activated sludge microbial community over 9 years.</title>
        <authorList>
            <person name="Wang Y."/>
            <person name="Ye J."/>
            <person name="Ju F."/>
            <person name="Liu L."/>
            <person name="Boyd J.A."/>
            <person name="Deng Y."/>
            <person name="Parks D.H."/>
            <person name="Jiang X."/>
            <person name="Yin X."/>
            <person name="Woodcroft B.J."/>
            <person name="Tyson G.W."/>
            <person name="Hugenholtz P."/>
            <person name="Polz M.F."/>
            <person name="Zhang T."/>
        </authorList>
    </citation>
    <scope>NUCLEOTIDE SEQUENCE</scope>
    <source>
        <strain evidence="2">HKST-UBA17</strain>
    </source>
</reference>
<accession>A0A955KX28</accession>
<organism evidence="2 3">
    <name type="scientific">Candidatus Dojkabacteria bacterium</name>
    <dbReference type="NCBI Taxonomy" id="2099670"/>
    <lineage>
        <taxon>Bacteria</taxon>
        <taxon>Candidatus Dojkabacteria</taxon>
    </lineage>
</organism>
<dbReference type="AlphaFoldDB" id="A0A955KX28"/>
<sequence length="415" mass="46237">MRKFISFLSLVAVVLSTVSPLYAGDSSEGVRVSVINDTPPATDYMVDSHAEVVQDQYGNLHAVWKDSRDFENPSKLYYSTRKAGSTEWGQNVLLSTDENYSQYPSLHICKDTLVVASSMYSTVHNSFFAYLSESKDLGKTWSITRLNLPATKVTGGEEIQLEDMLLAGPPRFRNTAVSSTDSCTFFAAFSLYEGNTGNFRIYETRFDPLTGEWKDLKRVSKETSPFIDEISVDVEYSKKTGIVTTWTTLDSGNTERITDVYSKSGRVINKIYSGFHGDYSVDVDQIFLPNGDRLYGWATVDAANSSSEIQLLRIDPYGTQNLTVIEGGPDNYQGAVELYVRESGVIEAYWQTYLNSVGKLVRARSTDGINWVSPELVYNTNSRDTKLGLDLVKTDFGVGMSIYSAGQVLFVEIDD</sequence>
<reference evidence="2" key="1">
    <citation type="submission" date="2020-04" db="EMBL/GenBank/DDBJ databases">
        <authorList>
            <person name="Zhang T."/>
        </authorList>
    </citation>
    <scope>NUCLEOTIDE SEQUENCE</scope>
    <source>
        <strain evidence="2">HKST-UBA17</strain>
    </source>
</reference>
<gene>
    <name evidence="2" type="ORF">KC685_02300</name>
</gene>
<proteinExistence type="predicted"/>
<dbReference type="EMBL" id="JAGQLN010000006">
    <property type="protein sequence ID" value="MCA9376729.1"/>
    <property type="molecule type" value="Genomic_DNA"/>
</dbReference>
<evidence type="ECO:0000313" key="3">
    <source>
        <dbReference type="Proteomes" id="UP000741282"/>
    </source>
</evidence>
<keyword evidence="1" id="KW-0732">Signal</keyword>